<evidence type="ECO:0000256" key="3">
    <source>
        <dbReference type="ARBA" id="ARBA00038493"/>
    </source>
</evidence>
<evidence type="ECO:0000256" key="2">
    <source>
        <dbReference type="ARBA" id="ARBA00023239"/>
    </source>
</evidence>
<dbReference type="SUPFAM" id="SSF52317">
    <property type="entry name" value="Class I glutamine amidotransferase-like"/>
    <property type="match status" value="1"/>
</dbReference>
<dbReference type="RefSeq" id="WP_190266160.1">
    <property type="nucleotide sequence ID" value="NZ_BAABAD010000003.1"/>
</dbReference>
<accession>A0ABR7W934</accession>
<protein>
    <submittedName>
        <fullName evidence="5">Type 1 glutamine amidotransferase domain-containing protein</fullName>
    </submittedName>
</protein>
<organism evidence="5 6">
    <name type="scientific">Gordonia hankookensis</name>
    <dbReference type="NCBI Taxonomy" id="589403"/>
    <lineage>
        <taxon>Bacteria</taxon>
        <taxon>Bacillati</taxon>
        <taxon>Actinomycetota</taxon>
        <taxon>Actinomycetes</taxon>
        <taxon>Mycobacteriales</taxon>
        <taxon>Gordoniaceae</taxon>
        <taxon>Gordonia</taxon>
    </lineage>
</organism>
<comment type="caution">
    <text evidence="5">The sequence shown here is derived from an EMBL/GenBank/DDBJ whole genome shotgun (WGS) entry which is preliminary data.</text>
</comment>
<dbReference type="CDD" id="cd03141">
    <property type="entry name" value="GATase1_Hsp31_like"/>
    <property type="match status" value="1"/>
</dbReference>
<keyword evidence="5" id="KW-0315">Glutamine amidotransferase</keyword>
<proteinExistence type="inferred from homology"/>
<evidence type="ECO:0000256" key="1">
    <source>
        <dbReference type="ARBA" id="ARBA00023016"/>
    </source>
</evidence>
<evidence type="ECO:0000313" key="6">
    <source>
        <dbReference type="Proteomes" id="UP000602395"/>
    </source>
</evidence>
<dbReference type="Proteomes" id="UP000602395">
    <property type="component" value="Unassembled WGS sequence"/>
</dbReference>
<dbReference type="EMBL" id="JACWMS010000001">
    <property type="protein sequence ID" value="MBD1319315.1"/>
    <property type="molecule type" value="Genomic_DNA"/>
</dbReference>
<keyword evidence="6" id="KW-1185">Reference proteome</keyword>
<dbReference type="InterPro" id="IPR050325">
    <property type="entry name" value="Prot/Nucl_acid_deglycase"/>
</dbReference>
<keyword evidence="2" id="KW-0456">Lyase</keyword>
<name>A0ABR7W934_9ACTN</name>
<dbReference type="InterPro" id="IPR029062">
    <property type="entry name" value="Class_I_gatase-like"/>
</dbReference>
<dbReference type="Gene3D" id="3.40.50.880">
    <property type="match status" value="1"/>
</dbReference>
<sequence>MSRTVLFVMTGSDHWTLNDGTKHATGFWAEEAVAPLEILKDAGYEVTVATPGGVVPPVDKGSLTAERTGSAEAAAHIRDVVESAPEFQNPIALSDVVVDDYDAVFVPGGHGPMEDLAVDPEAGKILTAVNGADRPVAIVCHGPAALLSATDGDGKNTFVGHTVTGFTNAEEDQGGLAAKAPWLLQDRLTAAGLTVVAGEPWAPHIETDRNLLTGQNPASSGPLARALVERLGKAD</sequence>
<dbReference type="InterPro" id="IPR002818">
    <property type="entry name" value="DJ-1/PfpI"/>
</dbReference>
<gene>
    <name evidence="5" type="ORF">IDF66_06940</name>
</gene>
<keyword evidence="1" id="KW-0346">Stress response</keyword>
<feature type="domain" description="DJ-1/PfpI" evidence="4">
    <location>
        <begin position="26"/>
        <end position="229"/>
    </location>
</feature>
<evidence type="ECO:0000313" key="5">
    <source>
        <dbReference type="EMBL" id="MBD1319315.1"/>
    </source>
</evidence>
<reference evidence="5 6" key="1">
    <citation type="submission" date="2020-09" db="EMBL/GenBank/DDBJ databases">
        <title>Novel species in genus Gordonia.</title>
        <authorList>
            <person name="Zhang G."/>
        </authorList>
    </citation>
    <scope>NUCLEOTIDE SEQUENCE [LARGE SCALE GENOMIC DNA]</scope>
    <source>
        <strain evidence="5 6">ON-33</strain>
    </source>
</reference>
<dbReference type="PANTHER" id="PTHR48094:SF11">
    <property type="entry name" value="GLUTATHIONE-INDEPENDENT GLYOXALASE HSP31-RELATED"/>
    <property type="match status" value="1"/>
</dbReference>
<comment type="similarity">
    <text evidence="3">Belongs to the peptidase C56 family. HSP31-like subfamily.</text>
</comment>
<dbReference type="PANTHER" id="PTHR48094">
    <property type="entry name" value="PROTEIN/NUCLEIC ACID DEGLYCASE DJ-1-RELATED"/>
    <property type="match status" value="1"/>
</dbReference>
<evidence type="ECO:0000259" key="4">
    <source>
        <dbReference type="Pfam" id="PF01965"/>
    </source>
</evidence>
<dbReference type="Pfam" id="PF01965">
    <property type="entry name" value="DJ-1_PfpI"/>
    <property type="match status" value="1"/>
</dbReference>